<dbReference type="RefSeq" id="WP_121452279.1">
    <property type="nucleotide sequence ID" value="NZ_RBWE01000001.1"/>
</dbReference>
<accession>A0A494X4M2</accession>
<evidence type="ECO:0008006" key="3">
    <source>
        <dbReference type="Google" id="ProtNLM"/>
    </source>
</evidence>
<gene>
    <name evidence="1" type="ORF">D7024_13735</name>
</gene>
<comment type="caution">
    <text evidence="1">The sequence shown here is derived from an EMBL/GenBank/DDBJ whole genome shotgun (WGS) entry which is preliminary data.</text>
</comment>
<name>A0A494X4M2_9FIRM</name>
<dbReference type="OrthoDB" id="2084556at2"/>
<dbReference type="EMBL" id="RBWE01000001">
    <property type="protein sequence ID" value="RKO67890.1"/>
    <property type="molecule type" value="Genomic_DNA"/>
</dbReference>
<proteinExistence type="predicted"/>
<evidence type="ECO:0000313" key="1">
    <source>
        <dbReference type="EMBL" id="RKO67890.1"/>
    </source>
</evidence>
<evidence type="ECO:0000313" key="2">
    <source>
        <dbReference type="Proteomes" id="UP000271256"/>
    </source>
</evidence>
<sequence length="74" mass="8322">MKIIHICECCDQVVREERINNSDGAGRLVSAALTGEDSGDIMNVIFQYCLCDDCREMLYGPPGPLFYQGPLWLH</sequence>
<protein>
    <recommendedName>
        <fullName evidence="3">DUF2757 family protein</fullName>
    </recommendedName>
</protein>
<dbReference type="AlphaFoldDB" id="A0A494X4M2"/>
<keyword evidence="2" id="KW-1185">Reference proteome</keyword>
<reference evidence="1 2" key="1">
    <citation type="submission" date="2018-10" db="EMBL/GenBank/DDBJ databases">
        <authorList>
            <person name="Grouzdev D.S."/>
            <person name="Krutkina M.S."/>
            <person name="Tourova T.P."/>
            <person name="Nazina T.N."/>
        </authorList>
    </citation>
    <scope>NUCLEOTIDE SEQUENCE [LARGE SCALE GENOMIC DNA]</scope>
    <source>
        <strain evidence="1 2">435</strain>
    </source>
</reference>
<organism evidence="1 2">
    <name type="scientific">Desulfofundulus salinus</name>
    <dbReference type="NCBI Taxonomy" id="2419843"/>
    <lineage>
        <taxon>Bacteria</taxon>
        <taxon>Bacillati</taxon>
        <taxon>Bacillota</taxon>
        <taxon>Clostridia</taxon>
        <taxon>Eubacteriales</taxon>
        <taxon>Peptococcaceae</taxon>
        <taxon>Desulfofundulus</taxon>
    </lineage>
</organism>
<dbReference type="Proteomes" id="UP000271256">
    <property type="component" value="Unassembled WGS sequence"/>
</dbReference>